<dbReference type="NCBIfam" id="TIGR00689">
    <property type="entry name" value="rpiB_lacA_lacB"/>
    <property type="match status" value="1"/>
</dbReference>
<dbReference type="AlphaFoldDB" id="A0AA96F8W3"/>
<gene>
    <name evidence="10" type="ORF">RN606_04045</name>
</gene>
<feature type="binding site" evidence="9">
    <location>
        <begin position="8"/>
        <end position="9"/>
    </location>
    <ligand>
        <name>D-ribulose 5-phosphate</name>
        <dbReference type="ChEBI" id="CHEBI:58121"/>
    </ligand>
</feature>
<dbReference type="Gene3D" id="3.40.1400.10">
    <property type="entry name" value="Sugar-phosphate isomerase, RpiB/LacA/LacB"/>
    <property type="match status" value="1"/>
</dbReference>
<protein>
    <recommendedName>
        <fullName evidence="6">Ribose-5-phosphate isomerase B</fullName>
        <ecNumber evidence="5">5.3.1.6</ecNumber>
    </recommendedName>
    <alternativeName>
        <fullName evidence="8">Phosphoriboisomerase B</fullName>
    </alternativeName>
</protein>
<sequence length="149" mass="16144">MRLHIAADHAGFELKQHLIEHFGAQGVEVVDHGAFEYDSLDDYPAFCIAAAEAVAQTPGDLGIVIGGSGNGEQLAANRVAGIRAALIWSEETARLARQHNDAQIGSIGARMHSLDDATAIADAFVAEPFSHDARHQRRIDLMTEYEARR</sequence>
<dbReference type="InterPro" id="IPR011860">
    <property type="entry name" value="Rib-5-P_Isoase_Actino"/>
</dbReference>
<dbReference type="PANTHER" id="PTHR30345:SF0">
    <property type="entry name" value="DNA DAMAGE-REPAIR_TOLERATION PROTEIN DRT102"/>
    <property type="match status" value="1"/>
</dbReference>
<comment type="pathway">
    <text evidence="2">Carbohydrate degradation; pentose phosphate pathway; D-ribose 5-phosphate from D-ribulose 5-phosphate (non-oxidative stage): step 1/1.</text>
</comment>
<feature type="binding site" evidence="9">
    <location>
        <begin position="67"/>
        <end position="71"/>
    </location>
    <ligand>
        <name>D-ribulose 5-phosphate</name>
        <dbReference type="ChEBI" id="CHEBI:58121"/>
    </ligand>
</feature>
<evidence type="ECO:0000256" key="4">
    <source>
        <dbReference type="ARBA" id="ARBA00011738"/>
    </source>
</evidence>
<name>A0AA96F8W3_9MICO</name>
<dbReference type="GO" id="GO:0009052">
    <property type="term" value="P:pentose-phosphate shunt, non-oxidative branch"/>
    <property type="evidence" value="ECO:0007669"/>
    <property type="project" value="TreeGrafter"/>
</dbReference>
<dbReference type="PANTHER" id="PTHR30345">
    <property type="entry name" value="RIBOSE-5-PHOSPHATE ISOMERASE B"/>
    <property type="match status" value="1"/>
</dbReference>
<keyword evidence="11" id="KW-1185">Reference proteome</keyword>
<evidence type="ECO:0000256" key="2">
    <source>
        <dbReference type="ARBA" id="ARBA00004988"/>
    </source>
</evidence>
<proteinExistence type="inferred from homology"/>
<organism evidence="10 11">
    <name type="scientific">Demequina capsici</name>
    <dbReference type="NCBI Taxonomy" id="3075620"/>
    <lineage>
        <taxon>Bacteria</taxon>
        <taxon>Bacillati</taxon>
        <taxon>Actinomycetota</taxon>
        <taxon>Actinomycetes</taxon>
        <taxon>Micrococcales</taxon>
        <taxon>Demequinaceae</taxon>
        <taxon>Demequina</taxon>
    </lineage>
</organism>
<reference evidence="10 11" key="1">
    <citation type="submission" date="2023-09" db="EMBL/GenBank/DDBJ databases">
        <title>Demequina sp. a novel bacteria isolated from Capsicum annuum.</title>
        <authorList>
            <person name="Humaira Z."/>
            <person name="Lee J."/>
            <person name="Cho D."/>
        </authorList>
    </citation>
    <scope>NUCLEOTIDE SEQUENCE [LARGE SCALE GENOMIC DNA]</scope>
    <source>
        <strain evidence="10 11">OYTSA14</strain>
    </source>
</reference>
<dbReference type="PIRSF" id="PIRSF005384">
    <property type="entry name" value="RpiB_LacA_B"/>
    <property type="match status" value="1"/>
</dbReference>
<comment type="catalytic activity">
    <reaction evidence="1">
        <text>aldehydo-D-ribose 5-phosphate = D-ribulose 5-phosphate</text>
        <dbReference type="Rhea" id="RHEA:14657"/>
        <dbReference type="ChEBI" id="CHEBI:58121"/>
        <dbReference type="ChEBI" id="CHEBI:58273"/>
        <dbReference type="EC" id="5.3.1.6"/>
    </reaction>
</comment>
<evidence type="ECO:0000313" key="10">
    <source>
        <dbReference type="EMBL" id="WNM25328.1"/>
    </source>
</evidence>
<comment type="similarity">
    <text evidence="3">Belongs to the LacAB/RpiB family.</text>
</comment>
<evidence type="ECO:0000256" key="1">
    <source>
        <dbReference type="ARBA" id="ARBA00001713"/>
    </source>
</evidence>
<feature type="binding site" evidence="9">
    <location>
        <position position="110"/>
    </location>
    <ligand>
        <name>D-ribulose 5-phosphate</name>
        <dbReference type="ChEBI" id="CHEBI:58121"/>
    </ligand>
</feature>
<evidence type="ECO:0000256" key="3">
    <source>
        <dbReference type="ARBA" id="ARBA00008754"/>
    </source>
</evidence>
<feature type="binding site" evidence="9">
    <location>
        <position position="100"/>
    </location>
    <ligand>
        <name>D-ribulose 5-phosphate</name>
        <dbReference type="ChEBI" id="CHEBI:58121"/>
    </ligand>
</feature>
<dbReference type="EC" id="5.3.1.6" evidence="5"/>
<dbReference type="RefSeq" id="WP_313500198.1">
    <property type="nucleotide sequence ID" value="NZ_CP134879.1"/>
</dbReference>
<dbReference type="SUPFAM" id="SSF89623">
    <property type="entry name" value="Ribose/Galactose isomerase RpiB/AlsB"/>
    <property type="match status" value="1"/>
</dbReference>
<evidence type="ECO:0000256" key="7">
    <source>
        <dbReference type="ARBA" id="ARBA00023235"/>
    </source>
</evidence>
<keyword evidence="7 10" id="KW-0413">Isomerase</keyword>
<evidence type="ECO:0000256" key="6">
    <source>
        <dbReference type="ARBA" id="ARBA00014007"/>
    </source>
</evidence>
<dbReference type="InterPro" id="IPR003500">
    <property type="entry name" value="RpiB_LacA_LacB"/>
</dbReference>
<dbReference type="GO" id="GO:0019316">
    <property type="term" value="P:D-allose catabolic process"/>
    <property type="evidence" value="ECO:0007669"/>
    <property type="project" value="TreeGrafter"/>
</dbReference>
<dbReference type="InterPro" id="IPR036569">
    <property type="entry name" value="RpiB_LacA_LacB_sf"/>
</dbReference>
<comment type="subunit">
    <text evidence="4">Homodimer.</text>
</comment>
<evidence type="ECO:0000256" key="5">
    <source>
        <dbReference type="ARBA" id="ARBA00011959"/>
    </source>
</evidence>
<dbReference type="GO" id="GO:0004751">
    <property type="term" value="F:ribose-5-phosphate isomerase activity"/>
    <property type="evidence" value="ECO:0007669"/>
    <property type="project" value="UniProtKB-EC"/>
</dbReference>
<dbReference type="NCBIfam" id="NF004051">
    <property type="entry name" value="PRK05571.1"/>
    <property type="match status" value="1"/>
</dbReference>
<dbReference type="Proteomes" id="UP001304125">
    <property type="component" value="Chromosome"/>
</dbReference>
<dbReference type="Pfam" id="PF02502">
    <property type="entry name" value="LacAB_rpiB"/>
    <property type="match status" value="1"/>
</dbReference>
<accession>A0AA96F8W3</accession>
<evidence type="ECO:0000256" key="8">
    <source>
        <dbReference type="ARBA" id="ARBA00032117"/>
    </source>
</evidence>
<feature type="binding site" evidence="9">
    <location>
        <position position="138"/>
    </location>
    <ligand>
        <name>D-ribulose 5-phosphate</name>
        <dbReference type="ChEBI" id="CHEBI:58121"/>
    </ligand>
</feature>
<dbReference type="EMBL" id="CP134879">
    <property type="protein sequence ID" value="WNM25328.1"/>
    <property type="molecule type" value="Genomic_DNA"/>
</dbReference>
<dbReference type="NCBIfam" id="TIGR02133">
    <property type="entry name" value="RPI_actino"/>
    <property type="match status" value="1"/>
</dbReference>
<feature type="binding site" evidence="9">
    <location>
        <position position="134"/>
    </location>
    <ligand>
        <name>D-ribulose 5-phosphate</name>
        <dbReference type="ChEBI" id="CHEBI:58121"/>
    </ligand>
</feature>
<evidence type="ECO:0000313" key="11">
    <source>
        <dbReference type="Proteomes" id="UP001304125"/>
    </source>
</evidence>
<evidence type="ECO:0000256" key="9">
    <source>
        <dbReference type="PIRSR" id="PIRSR005384-2"/>
    </source>
</evidence>